<dbReference type="HAMAP" id="MF_01575">
    <property type="entry name" value="UPF0398"/>
    <property type="match status" value="1"/>
</dbReference>
<dbReference type="PIRSF" id="PIRSF021290">
    <property type="entry name" value="DUF1273"/>
    <property type="match status" value="1"/>
</dbReference>
<reference evidence="2 3" key="1">
    <citation type="journal article" date="2012" name="J. Bacteriol.">
        <title>Complete Genome Sequence of the Beer Spoilage Organism Pediococcus claussenii ATCC BAA-344T.</title>
        <authorList>
            <person name="Pittet V."/>
            <person name="Abegunde T."/>
            <person name="Marfleet T."/>
            <person name="Haakensen M."/>
            <person name="Morrow K."/>
            <person name="Jayaprakash T."/>
            <person name="Schroeder K."/>
            <person name="Trost B."/>
            <person name="Byrns S."/>
            <person name="Bergsveinson J."/>
            <person name="Kusalik A."/>
            <person name="Ziola B."/>
        </authorList>
    </citation>
    <scope>NUCLEOTIDE SEQUENCE [LARGE SCALE GENOMIC DNA]</scope>
    <source>
        <strain evidence="2 3">ATCC BAA-344</strain>
    </source>
</reference>
<dbReference type="Gene3D" id="3.40.50.450">
    <property type="match status" value="1"/>
</dbReference>
<proteinExistence type="inferred from homology"/>
<dbReference type="RefSeq" id="WP_014215480.1">
    <property type="nucleotide sequence ID" value="NC_016605.1"/>
</dbReference>
<dbReference type="PANTHER" id="PTHR38440:SF1">
    <property type="entry name" value="UPF0398 PROTEIN SPR0331"/>
    <property type="match status" value="1"/>
</dbReference>
<dbReference type="Pfam" id="PF06908">
    <property type="entry name" value="YpsA"/>
    <property type="match status" value="1"/>
</dbReference>
<evidence type="ECO:0000313" key="2">
    <source>
        <dbReference type="EMBL" id="AEV95283.1"/>
    </source>
</evidence>
<dbReference type="eggNOG" id="COG4474">
    <property type="taxonomic scope" value="Bacteria"/>
</dbReference>
<name>G8PDE8_PEDCP</name>
<evidence type="ECO:0000256" key="1">
    <source>
        <dbReference type="HAMAP-Rule" id="MF_01575"/>
    </source>
</evidence>
<comment type="similarity">
    <text evidence="1">Belongs to the UPF0398 family.</text>
</comment>
<accession>G8PDE8</accession>
<dbReference type="PANTHER" id="PTHR38440">
    <property type="entry name" value="UPF0398 PROTEIN YPSA"/>
    <property type="match status" value="1"/>
</dbReference>
<gene>
    <name evidence="2" type="ordered locus">PECL_1015</name>
</gene>
<sequence length="183" mass="21511">MSRVWVTGYRSYELGVFDDKDPKLQVIKFALKQKLLNIINEGAEWILTGPQMGVEQWTVATVKSLKEEYPELKVAMMFPFTEFGSQWNESNQGKLQEAKIQADFSDFVSNKPYQSPEQLRNYQSFMLGHTDRLLMVYDEERPGKSQYDFDAALKFAEQHDYPIDLLDFYDLEEFANEYQELDK</sequence>
<dbReference type="SUPFAM" id="SSF102405">
    <property type="entry name" value="MCP/YpsA-like"/>
    <property type="match status" value="1"/>
</dbReference>
<dbReference type="KEGG" id="pce:PECL_1015"/>
<dbReference type="STRING" id="701521.PECL_1015"/>
<organism evidence="2 3">
    <name type="scientific">Pediococcus claussenii (strain ATCC BAA-344 / DSM 14800 / JCM 18046 / KCTC 3811 / LMG 21948 / P06)</name>
    <dbReference type="NCBI Taxonomy" id="701521"/>
    <lineage>
        <taxon>Bacteria</taxon>
        <taxon>Bacillati</taxon>
        <taxon>Bacillota</taxon>
        <taxon>Bacilli</taxon>
        <taxon>Lactobacillales</taxon>
        <taxon>Lactobacillaceae</taxon>
        <taxon>Pediococcus</taxon>
    </lineage>
</organism>
<dbReference type="AlphaFoldDB" id="G8PDE8"/>
<dbReference type="EMBL" id="CP003137">
    <property type="protein sequence ID" value="AEV95283.1"/>
    <property type="molecule type" value="Genomic_DNA"/>
</dbReference>
<dbReference type="NCBIfam" id="NF010181">
    <property type="entry name" value="PRK13660.1"/>
    <property type="match status" value="1"/>
</dbReference>
<evidence type="ECO:0000313" key="3">
    <source>
        <dbReference type="Proteomes" id="UP000005444"/>
    </source>
</evidence>
<dbReference type="InterPro" id="IPR010697">
    <property type="entry name" value="YspA"/>
</dbReference>
<protein>
    <recommendedName>
        <fullName evidence="1">UPF0398 protein PECL_1015</fullName>
    </recommendedName>
</protein>
<dbReference type="PATRIC" id="fig|701521.8.peg.962"/>
<keyword evidence="3" id="KW-1185">Reference proteome</keyword>
<dbReference type="HOGENOM" id="CLU_105319_0_0_9"/>
<dbReference type="Proteomes" id="UP000005444">
    <property type="component" value="Chromosome"/>
</dbReference>